<gene>
    <name evidence="5" type="primary">ADI1_3</name>
    <name evidence="5" type="ORF">N0V87_007685</name>
</gene>
<evidence type="ECO:0000256" key="2">
    <source>
        <dbReference type="ARBA" id="ARBA00023002"/>
    </source>
</evidence>
<keyword evidence="6" id="KW-1185">Reference proteome</keyword>
<feature type="transmembrane region" description="Helical" evidence="4">
    <location>
        <begin position="38"/>
        <end position="64"/>
    </location>
</feature>
<keyword evidence="4" id="KW-1133">Transmembrane helix</keyword>
<dbReference type="OrthoDB" id="1274115at2759"/>
<dbReference type="Pfam" id="PF00106">
    <property type="entry name" value="adh_short"/>
    <property type="match status" value="1"/>
</dbReference>
<accession>A0A9W8WUM9</accession>
<sequence length="473" mass="53130">MANFSKVVIYKAHRVDPARAAKAARVIRSIRGRYRAQAFLFLAYHFFLSSPLHLDVFVIFFILVSNFMNRKEAFPVQMLIEGVREWHPQDVPRTTRNDVPPQTRRASLASSMDFDRVSQSLSPGAAIRNPELRLPATCEPPSETHPPKRAVWIVFGATGHIGRSLVRAILAHGDQCTAVGWTHQNTPEQMQEWQDRRCLGLLCDVRVRETVDYVLKKSLEHWGKLDVIVNSTGYGVIGACEDQDDYDLRNQFSTNFLGTLHIIQLSLPYFRQQSAGRYLIFSSTAGSLGVPGLGPYCATKYAVEGLIESMLYEIDAFNIKATLVEPGHVRLDEPDDNIVPSGYPITPGAGPPKPERYGHFSVKPNPSEPYATLTSPAQHARRMVQWLNDRQPVSAVKSAELVWQLGHCSYPPLRLILGSYAVDSIRDRLRSITEEIEDWKHLSFPVTATDDDATSEKGRASEKGDDEMDEDNE</sequence>
<dbReference type="PANTHER" id="PTHR43976:SF16">
    <property type="entry name" value="SHORT-CHAIN DEHYDROGENASE_REDUCTASE FAMILY PROTEIN"/>
    <property type="match status" value="1"/>
</dbReference>
<dbReference type="PANTHER" id="PTHR43976">
    <property type="entry name" value="SHORT CHAIN DEHYDROGENASE"/>
    <property type="match status" value="1"/>
</dbReference>
<comment type="similarity">
    <text evidence="1">Belongs to the short-chain dehydrogenases/reductases (SDR) family.</text>
</comment>
<keyword evidence="2" id="KW-0560">Oxidoreductase</keyword>
<reference evidence="5" key="1">
    <citation type="submission" date="2022-10" db="EMBL/GenBank/DDBJ databases">
        <title>Tapping the CABI collections for fungal endophytes: first genome assemblies for Collariella, Neodidymelliopsis, Ascochyta clinopodiicola, Didymella pomorum, Didymosphaeria variabile, Neocosmospora piperis and Neocucurbitaria cava.</title>
        <authorList>
            <person name="Hill R."/>
        </authorList>
    </citation>
    <scope>NUCLEOTIDE SEQUENCE</scope>
    <source>
        <strain evidence="5">IMI 360193</strain>
    </source>
</reference>
<feature type="compositionally biased region" description="Acidic residues" evidence="3">
    <location>
        <begin position="464"/>
        <end position="473"/>
    </location>
</feature>
<keyword evidence="5" id="KW-0223">Dioxygenase</keyword>
<name>A0A9W8WUM9_9PLEO</name>
<protein>
    <submittedName>
        <fullName evidence="5">1,2-dihydroxy-3-keto-5-methylthiopentene dioxygenase</fullName>
    </submittedName>
</protein>
<feature type="region of interest" description="Disordered" evidence="3">
    <location>
        <begin position="443"/>
        <end position="473"/>
    </location>
</feature>
<evidence type="ECO:0000256" key="3">
    <source>
        <dbReference type="SAM" id="MobiDB-lite"/>
    </source>
</evidence>
<keyword evidence="4" id="KW-0472">Membrane</keyword>
<dbReference type="EMBL" id="JAPEUV010000097">
    <property type="protein sequence ID" value="KAJ4333298.1"/>
    <property type="molecule type" value="Genomic_DNA"/>
</dbReference>
<dbReference type="AlphaFoldDB" id="A0A9W8WUM9"/>
<evidence type="ECO:0000256" key="1">
    <source>
        <dbReference type="ARBA" id="ARBA00006484"/>
    </source>
</evidence>
<comment type="caution">
    <text evidence="5">The sequence shown here is derived from an EMBL/GenBank/DDBJ whole genome shotgun (WGS) entry which is preliminary data.</text>
</comment>
<dbReference type="SUPFAM" id="SSF51735">
    <property type="entry name" value="NAD(P)-binding Rossmann-fold domains"/>
    <property type="match status" value="1"/>
</dbReference>
<dbReference type="InterPro" id="IPR002347">
    <property type="entry name" value="SDR_fam"/>
</dbReference>
<dbReference type="Gene3D" id="3.40.50.720">
    <property type="entry name" value="NAD(P)-binding Rossmann-like Domain"/>
    <property type="match status" value="1"/>
</dbReference>
<feature type="compositionally biased region" description="Basic and acidic residues" evidence="3">
    <location>
        <begin position="454"/>
        <end position="463"/>
    </location>
</feature>
<dbReference type="Proteomes" id="UP001140562">
    <property type="component" value="Unassembled WGS sequence"/>
</dbReference>
<evidence type="ECO:0000256" key="4">
    <source>
        <dbReference type="SAM" id="Phobius"/>
    </source>
</evidence>
<dbReference type="PRINTS" id="PR00081">
    <property type="entry name" value="GDHRDH"/>
</dbReference>
<organism evidence="5 6">
    <name type="scientific">Didymella glomerata</name>
    <dbReference type="NCBI Taxonomy" id="749621"/>
    <lineage>
        <taxon>Eukaryota</taxon>
        <taxon>Fungi</taxon>
        <taxon>Dikarya</taxon>
        <taxon>Ascomycota</taxon>
        <taxon>Pezizomycotina</taxon>
        <taxon>Dothideomycetes</taxon>
        <taxon>Pleosporomycetidae</taxon>
        <taxon>Pleosporales</taxon>
        <taxon>Pleosporineae</taxon>
        <taxon>Didymellaceae</taxon>
        <taxon>Didymella</taxon>
    </lineage>
</organism>
<proteinExistence type="inferred from homology"/>
<keyword evidence="4" id="KW-0812">Transmembrane</keyword>
<dbReference type="InterPro" id="IPR036291">
    <property type="entry name" value="NAD(P)-bd_dom_sf"/>
</dbReference>
<dbReference type="InterPro" id="IPR051911">
    <property type="entry name" value="SDR_oxidoreductase"/>
</dbReference>
<dbReference type="GO" id="GO:0051213">
    <property type="term" value="F:dioxygenase activity"/>
    <property type="evidence" value="ECO:0007669"/>
    <property type="project" value="UniProtKB-KW"/>
</dbReference>
<evidence type="ECO:0000313" key="5">
    <source>
        <dbReference type="EMBL" id="KAJ4333298.1"/>
    </source>
</evidence>
<evidence type="ECO:0000313" key="6">
    <source>
        <dbReference type="Proteomes" id="UP001140562"/>
    </source>
</evidence>